<dbReference type="Proteomes" id="UP001230220">
    <property type="component" value="Unassembled WGS sequence"/>
</dbReference>
<evidence type="ECO:0000313" key="2">
    <source>
        <dbReference type="EMBL" id="MDQ0362536.1"/>
    </source>
</evidence>
<dbReference type="RefSeq" id="WP_307410246.1">
    <property type="nucleotide sequence ID" value="NZ_JAUSUR010000007.1"/>
</dbReference>
<comment type="caution">
    <text evidence="2">The sequence shown here is derived from an EMBL/GenBank/DDBJ whole genome shotgun (WGS) entry which is preliminary data.</text>
</comment>
<feature type="transmembrane region" description="Helical" evidence="1">
    <location>
        <begin position="123"/>
        <end position="145"/>
    </location>
</feature>
<keyword evidence="1" id="KW-0812">Transmembrane</keyword>
<dbReference type="EMBL" id="JAUSUR010000007">
    <property type="protein sequence ID" value="MDQ0362536.1"/>
    <property type="molecule type" value="Genomic_DNA"/>
</dbReference>
<feature type="transmembrane region" description="Helical" evidence="1">
    <location>
        <begin position="157"/>
        <end position="177"/>
    </location>
</feature>
<dbReference type="InterPro" id="IPR046108">
    <property type="entry name" value="TrbL_5"/>
</dbReference>
<keyword evidence="1" id="KW-1133">Transmembrane helix</keyword>
<protein>
    <submittedName>
        <fullName evidence="2">Glucan phosphoethanolaminetransferase (Alkaline phosphatase superfamily)</fullName>
    </submittedName>
</protein>
<organism evidence="2 3">
    <name type="scientific">Breznakia pachnodae</name>
    <dbReference type="NCBI Taxonomy" id="265178"/>
    <lineage>
        <taxon>Bacteria</taxon>
        <taxon>Bacillati</taxon>
        <taxon>Bacillota</taxon>
        <taxon>Erysipelotrichia</taxon>
        <taxon>Erysipelotrichales</taxon>
        <taxon>Erysipelotrichaceae</taxon>
        <taxon>Breznakia</taxon>
    </lineage>
</organism>
<dbReference type="Pfam" id="PF19511">
    <property type="entry name" value="TrbL_5"/>
    <property type="match status" value="1"/>
</dbReference>
<keyword evidence="3" id="KW-1185">Reference proteome</keyword>
<proteinExistence type="predicted"/>
<gene>
    <name evidence="2" type="ORF">J2S15_003290</name>
</gene>
<reference evidence="2 3" key="1">
    <citation type="submission" date="2023-07" db="EMBL/GenBank/DDBJ databases">
        <title>Genomic Encyclopedia of Type Strains, Phase IV (KMG-IV): sequencing the most valuable type-strain genomes for metagenomic binning, comparative biology and taxonomic classification.</title>
        <authorList>
            <person name="Goeker M."/>
        </authorList>
    </citation>
    <scope>NUCLEOTIDE SEQUENCE [LARGE SCALE GENOMIC DNA]</scope>
    <source>
        <strain evidence="2 3">DSM 16784</strain>
    </source>
</reference>
<accession>A0ABU0E6J6</accession>
<feature type="transmembrane region" description="Helical" evidence="1">
    <location>
        <begin position="39"/>
        <end position="60"/>
    </location>
</feature>
<feature type="transmembrane region" description="Helical" evidence="1">
    <location>
        <begin position="81"/>
        <end position="103"/>
    </location>
</feature>
<feature type="transmembrane region" description="Helical" evidence="1">
    <location>
        <begin position="197"/>
        <end position="229"/>
    </location>
</feature>
<name>A0ABU0E6J6_9FIRM</name>
<evidence type="ECO:0000256" key="1">
    <source>
        <dbReference type="SAM" id="Phobius"/>
    </source>
</evidence>
<keyword evidence="1" id="KW-0472">Membrane</keyword>
<sequence length="267" mass="29287">MNFILRWVTKQMTGLFEDCFTIAIEMSKSAFSNAAVKGILSGFKTIGLPLVGIAILVLLIKKIIAIMDGGEVSFGDTIMRISIGAIIYQYGVTAMKYFYILLLDTGKDVIEAITMTGDVEFNALAEINDLGGLFTVILLIIAIFYMMKSILSLLERFWMFLVSLTLLYLYIPGYIAGNDEGLIMWFKQCTAIALTQIMQTIILVLGMSLYLATGSIADFCLAIGAVIAASKVDQVLDKWGMSSGGKLGNLARNGMSTAFYARQMFIK</sequence>
<evidence type="ECO:0000313" key="3">
    <source>
        <dbReference type="Proteomes" id="UP001230220"/>
    </source>
</evidence>